<protein>
    <submittedName>
        <fullName evidence="9">MFS transporter</fullName>
    </submittedName>
</protein>
<dbReference type="GO" id="GO:0005886">
    <property type="term" value="C:plasma membrane"/>
    <property type="evidence" value="ECO:0007669"/>
    <property type="project" value="UniProtKB-SubCell"/>
</dbReference>
<organism evidence="9 10">
    <name type="scientific">Paenibacillus spiritus</name>
    <dbReference type="NCBI Taxonomy" id="2496557"/>
    <lineage>
        <taxon>Bacteria</taxon>
        <taxon>Bacillati</taxon>
        <taxon>Bacillota</taxon>
        <taxon>Bacilli</taxon>
        <taxon>Bacillales</taxon>
        <taxon>Paenibacillaceae</taxon>
        <taxon>Paenibacillus</taxon>
    </lineage>
</organism>
<comment type="subcellular location">
    <subcellularLocation>
        <location evidence="1">Cell membrane</location>
        <topology evidence="1">Multi-pass membrane protein</topology>
    </subcellularLocation>
</comment>
<dbReference type="Pfam" id="PF07690">
    <property type="entry name" value="MFS_1"/>
    <property type="match status" value="1"/>
</dbReference>
<feature type="transmembrane region" description="Helical" evidence="7">
    <location>
        <begin position="359"/>
        <end position="377"/>
    </location>
</feature>
<keyword evidence="6 7" id="KW-0472">Membrane</keyword>
<gene>
    <name evidence="9" type="ORF">F4V43_13755</name>
</gene>
<proteinExistence type="predicted"/>
<dbReference type="PROSITE" id="PS50850">
    <property type="entry name" value="MFS"/>
    <property type="match status" value="1"/>
</dbReference>
<feature type="transmembrane region" description="Helical" evidence="7">
    <location>
        <begin position="29"/>
        <end position="52"/>
    </location>
</feature>
<feature type="transmembrane region" description="Helical" evidence="7">
    <location>
        <begin position="334"/>
        <end position="353"/>
    </location>
</feature>
<dbReference type="CDD" id="cd06173">
    <property type="entry name" value="MFS_MefA_like"/>
    <property type="match status" value="1"/>
</dbReference>
<dbReference type="OrthoDB" id="9775268at2"/>
<feature type="transmembrane region" description="Helical" evidence="7">
    <location>
        <begin position="181"/>
        <end position="204"/>
    </location>
</feature>
<dbReference type="EMBL" id="VYKK01000018">
    <property type="protein sequence ID" value="KAA9002141.1"/>
    <property type="molecule type" value="Genomic_DNA"/>
</dbReference>
<evidence type="ECO:0000256" key="5">
    <source>
        <dbReference type="ARBA" id="ARBA00022989"/>
    </source>
</evidence>
<keyword evidence="5 7" id="KW-1133">Transmembrane helix</keyword>
<feature type="transmembrane region" description="Helical" evidence="7">
    <location>
        <begin position="389"/>
        <end position="416"/>
    </location>
</feature>
<reference evidence="9 10" key="1">
    <citation type="submission" date="2019-09" db="EMBL/GenBank/DDBJ databases">
        <title>Bacillus ochoae sp. nov., Paenibacillus whitsoniae sp. nov., Paenibacillus spiritus sp. nov. Isolated from the Mars Exploration Rover during spacecraft assembly.</title>
        <authorList>
            <person name="Seuylemezian A."/>
            <person name="Vaishampayan P."/>
        </authorList>
    </citation>
    <scope>NUCLEOTIDE SEQUENCE [LARGE SCALE GENOMIC DNA]</scope>
    <source>
        <strain evidence="9 10">MER_111</strain>
    </source>
</reference>
<comment type="caution">
    <text evidence="9">The sequence shown here is derived from an EMBL/GenBank/DDBJ whole genome shotgun (WGS) entry which is preliminary data.</text>
</comment>
<feature type="domain" description="Major facilitator superfamily (MFS) profile" evidence="8">
    <location>
        <begin position="26"/>
        <end position="447"/>
    </location>
</feature>
<dbReference type="GO" id="GO:0022857">
    <property type="term" value="F:transmembrane transporter activity"/>
    <property type="evidence" value="ECO:0007669"/>
    <property type="project" value="InterPro"/>
</dbReference>
<keyword evidence="4 7" id="KW-0812">Transmembrane</keyword>
<keyword evidence="10" id="KW-1185">Reference proteome</keyword>
<dbReference type="InterPro" id="IPR011701">
    <property type="entry name" value="MFS"/>
</dbReference>
<dbReference type="RefSeq" id="WP_150458846.1">
    <property type="nucleotide sequence ID" value="NZ_VYKK01000018.1"/>
</dbReference>
<evidence type="ECO:0000256" key="1">
    <source>
        <dbReference type="ARBA" id="ARBA00004651"/>
    </source>
</evidence>
<keyword evidence="3" id="KW-1003">Cell membrane</keyword>
<evidence type="ECO:0000256" key="7">
    <source>
        <dbReference type="SAM" id="Phobius"/>
    </source>
</evidence>
<sequence length="449" mass="47557">MPAETTEPLREKRWRRFAAPFTRSPAFRYLWLGHLISFFGSSITLVILPVLVYSLTGSSTRMGIVMAVYMLPNVLILPVAGHLVDRYDRIRIMMLADILRCAVMGATSVLALTGVLGIPLLLVLVGLYGLMDGLFQPAYSAVRASVFTPEIRVAANSVSQISMQGIRLIGPSAGGLLISHWSAGFGFGLDALTYLASLLFLFYLRSALVRQLPALAAHSSAAAETALAVPADRETANGTAAGTETAGTADWKADFREGIAVLRSHPWLWVTIIVFAFVNICFTGITTVLLPWLFKVHHGWQPYIYGFAVTGAGCGAIAGGLLVGSGAGRRHRGVMAYGGAILSGLALLALPLAPGPEAAIALFAAEGFGMMIFGLIWEISLQELVPQEVFGRVASLDMMGSFALLPFGLVAIGWLADGIGGVVAIAIFAALGIAALASALALPAIRRFR</sequence>
<evidence type="ECO:0000256" key="6">
    <source>
        <dbReference type="ARBA" id="ARBA00023136"/>
    </source>
</evidence>
<dbReference type="Proteomes" id="UP000367750">
    <property type="component" value="Unassembled WGS sequence"/>
</dbReference>
<feature type="transmembrane region" description="Helical" evidence="7">
    <location>
        <begin position="267"/>
        <end position="294"/>
    </location>
</feature>
<evidence type="ECO:0000256" key="3">
    <source>
        <dbReference type="ARBA" id="ARBA00022475"/>
    </source>
</evidence>
<evidence type="ECO:0000259" key="8">
    <source>
        <dbReference type="PROSITE" id="PS50850"/>
    </source>
</evidence>
<name>A0A5J5G4Z6_9BACL</name>
<dbReference type="InterPro" id="IPR036259">
    <property type="entry name" value="MFS_trans_sf"/>
</dbReference>
<keyword evidence="2" id="KW-0813">Transport</keyword>
<dbReference type="AlphaFoldDB" id="A0A5J5G4Z6"/>
<accession>A0A5J5G4Z6</accession>
<evidence type="ECO:0000256" key="2">
    <source>
        <dbReference type="ARBA" id="ARBA00022448"/>
    </source>
</evidence>
<dbReference type="SUPFAM" id="SSF103473">
    <property type="entry name" value="MFS general substrate transporter"/>
    <property type="match status" value="1"/>
</dbReference>
<dbReference type="Gene3D" id="1.20.1250.20">
    <property type="entry name" value="MFS general substrate transporter like domains"/>
    <property type="match status" value="1"/>
</dbReference>
<evidence type="ECO:0000313" key="10">
    <source>
        <dbReference type="Proteomes" id="UP000367750"/>
    </source>
</evidence>
<feature type="transmembrane region" description="Helical" evidence="7">
    <location>
        <begin position="64"/>
        <end position="84"/>
    </location>
</feature>
<evidence type="ECO:0000313" key="9">
    <source>
        <dbReference type="EMBL" id="KAA9002141.1"/>
    </source>
</evidence>
<feature type="transmembrane region" description="Helical" evidence="7">
    <location>
        <begin position="300"/>
        <end position="322"/>
    </location>
</feature>
<feature type="transmembrane region" description="Helical" evidence="7">
    <location>
        <begin position="422"/>
        <end position="445"/>
    </location>
</feature>
<dbReference type="PANTHER" id="PTHR23513:SF6">
    <property type="entry name" value="MAJOR FACILITATOR SUPERFAMILY ASSOCIATED DOMAIN-CONTAINING PROTEIN"/>
    <property type="match status" value="1"/>
</dbReference>
<feature type="transmembrane region" description="Helical" evidence="7">
    <location>
        <begin position="105"/>
        <end position="130"/>
    </location>
</feature>
<evidence type="ECO:0000256" key="4">
    <source>
        <dbReference type="ARBA" id="ARBA00022692"/>
    </source>
</evidence>
<dbReference type="InterPro" id="IPR020846">
    <property type="entry name" value="MFS_dom"/>
</dbReference>
<dbReference type="PANTHER" id="PTHR23513">
    <property type="entry name" value="INTEGRAL MEMBRANE EFFLUX PROTEIN-RELATED"/>
    <property type="match status" value="1"/>
</dbReference>